<accession>A0A2Z5QZJ2</accession>
<name>A0A2Z5QZJ2_9MICC</name>
<proteinExistence type="predicted"/>
<sequence>MGFFGGVMVSLFVGVPGQARPVLRTVRVRVLCLKYADIR</sequence>
<gene>
    <name evidence="1" type="ORF">RA11412_1616</name>
</gene>
<dbReference type="AlphaFoldDB" id="A0A2Z5QZJ2"/>
<dbReference type="Proteomes" id="UP000250241">
    <property type="component" value="Chromosome"/>
</dbReference>
<keyword evidence="2" id="KW-1185">Reference proteome</keyword>
<evidence type="ECO:0000313" key="1">
    <source>
        <dbReference type="EMBL" id="BAV87915.1"/>
    </source>
</evidence>
<protein>
    <submittedName>
        <fullName evidence="1">Uncharacterized protein</fullName>
    </submittedName>
</protein>
<evidence type="ECO:0000313" key="2">
    <source>
        <dbReference type="Proteomes" id="UP000250241"/>
    </source>
</evidence>
<organism evidence="1 2">
    <name type="scientific">Rothia aeria</name>
    <dbReference type="NCBI Taxonomy" id="172042"/>
    <lineage>
        <taxon>Bacteria</taxon>
        <taxon>Bacillati</taxon>
        <taxon>Actinomycetota</taxon>
        <taxon>Actinomycetes</taxon>
        <taxon>Micrococcales</taxon>
        <taxon>Micrococcaceae</taxon>
        <taxon>Rothia</taxon>
    </lineage>
</organism>
<dbReference type="EMBL" id="AP017895">
    <property type="protein sequence ID" value="BAV87915.1"/>
    <property type="molecule type" value="Genomic_DNA"/>
</dbReference>
<reference evidence="1 2" key="1">
    <citation type="submission" date="2016-10" db="EMBL/GenBank/DDBJ databases">
        <title>Genome sequence of Rothia aeria strain JCM11412.</title>
        <authorList>
            <person name="Nambu T."/>
        </authorList>
    </citation>
    <scope>NUCLEOTIDE SEQUENCE [LARGE SCALE GENOMIC DNA]</scope>
    <source>
        <strain evidence="1 2">JCM 11412</strain>
    </source>
</reference>
<dbReference type="KEGG" id="raj:RA11412_1616"/>